<feature type="transmembrane region" description="Helical" evidence="1">
    <location>
        <begin position="38"/>
        <end position="56"/>
    </location>
</feature>
<evidence type="ECO:0000313" key="4">
    <source>
        <dbReference type="Proteomes" id="UP000225706"/>
    </source>
</evidence>
<dbReference type="CDD" id="cd00087">
    <property type="entry name" value="FReD"/>
    <property type="match status" value="1"/>
</dbReference>
<feature type="domain" description="Fibrinogen C-terminal" evidence="2">
    <location>
        <begin position="67"/>
        <end position="289"/>
    </location>
</feature>
<dbReference type="GO" id="GO:0005615">
    <property type="term" value="C:extracellular space"/>
    <property type="evidence" value="ECO:0007669"/>
    <property type="project" value="TreeGrafter"/>
</dbReference>
<dbReference type="OrthoDB" id="7972392at2759"/>
<dbReference type="InterPro" id="IPR036056">
    <property type="entry name" value="Fibrinogen-like_C"/>
</dbReference>
<organism evidence="3 4">
    <name type="scientific">Stylophora pistillata</name>
    <name type="common">Smooth cauliflower coral</name>
    <dbReference type="NCBI Taxonomy" id="50429"/>
    <lineage>
        <taxon>Eukaryota</taxon>
        <taxon>Metazoa</taxon>
        <taxon>Cnidaria</taxon>
        <taxon>Anthozoa</taxon>
        <taxon>Hexacorallia</taxon>
        <taxon>Scleractinia</taxon>
        <taxon>Astrocoeniina</taxon>
        <taxon>Pocilloporidae</taxon>
        <taxon>Stylophora</taxon>
    </lineage>
</organism>
<evidence type="ECO:0000313" key="3">
    <source>
        <dbReference type="EMBL" id="PFX13175.1"/>
    </source>
</evidence>
<dbReference type="Proteomes" id="UP000225706">
    <property type="component" value="Unassembled WGS sequence"/>
</dbReference>
<dbReference type="SUPFAM" id="SSF56496">
    <property type="entry name" value="Fibrinogen C-terminal domain-like"/>
    <property type="match status" value="1"/>
</dbReference>
<comment type="caution">
    <text evidence="3">The sequence shown here is derived from an EMBL/GenBank/DDBJ whole genome shotgun (WGS) entry which is preliminary data.</text>
</comment>
<dbReference type="STRING" id="50429.A0A2B4RA62"/>
<dbReference type="InterPro" id="IPR050373">
    <property type="entry name" value="Fibrinogen_C-term_domain"/>
</dbReference>
<sequence>MYDRSTTKRYDPQCPLSNFELDQALDHKLTFVSLSSTMLFFALFLTTSLLTLAAPLDCHNDIENSCNGTSVKAKDCADLYKSGGRISNVYSIEPRDGLGAFDVFCDQTTAGGGWTVLQKRLNGSMDFNRTWDEYKHGFGNFFTHEFWLGLDKIHRLTRNETANRLRIELGVTNEEPLYAEYGCFGIGNESTTYRLKLSHGWGGTVKNDSFGFHNNFSFGTWDRDPAHGKCNKERGGGWWYSKNCVVSSNLNGLYPSSGTPLGNIHWDDLGSTAEASAPENTEMKIRPVDFK</sequence>
<keyword evidence="1" id="KW-0812">Transmembrane</keyword>
<keyword evidence="1" id="KW-0472">Membrane</keyword>
<keyword evidence="1" id="KW-1133">Transmembrane helix</keyword>
<dbReference type="InterPro" id="IPR014716">
    <property type="entry name" value="Fibrinogen_a/b/g_C_1"/>
</dbReference>
<gene>
    <name evidence="3" type="primary">ANGPTL7</name>
    <name evidence="3" type="ORF">AWC38_SpisGene22767</name>
</gene>
<protein>
    <submittedName>
        <fullName evidence="3">Angiopoietin-related protein 7</fullName>
    </submittedName>
</protein>
<accession>A0A2B4RA62</accession>
<dbReference type="NCBIfam" id="NF040941">
    <property type="entry name" value="GGGWT_bact"/>
    <property type="match status" value="1"/>
</dbReference>
<dbReference type="Pfam" id="PF00147">
    <property type="entry name" value="Fibrinogen_C"/>
    <property type="match status" value="1"/>
</dbReference>
<name>A0A2B4RA62_STYPI</name>
<dbReference type="SMART" id="SM00186">
    <property type="entry name" value="FBG"/>
    <property type="match status" value="1"/>
</dbReference>
<evidence type="ECO:0000256" key="1">
    <source>
        <dbReference type="SAM" id="Phobius"/>
    </source>
</evidence>
<reference evidence="4" key="1">
    <citation type="journal article" date="2017" name="bioRxiv">
        <title>Comparative analysis of the genomes of Stylophora pistillata and Acropora digitifera provides evidence for extensive differences between species of corals.</title>
        <authorList>
            <person name="Voolstra C.R."/>
            <person name="Li Y."/>
            <person name="Liew Y.J."/>
            <person name="Baumgarten S."/>
            <person name="Zoccola D."/>
            <person name="Flot J.-F."/>
            <person name="Tambutte S."/>
            <person name="Allemand D."/>
            <person name="Aranda M."/>
        </authorList>
    </citation>
    <scope>NUCLEOTIDE SEQUENCE [LARGE SCALE GENOMIC DNA]</scope>
</reference>
<keyword evidence="4" id="KW-1185">Reference proteome</keyword>
<evidence type="ECO:0000259" key="2">
    <source>
        <dbReference type="PROSITE" id="PS51406"/>
    </source>
</evidence>
<dbReference type="EMBL" id="LSMT01001050">
    <property type="protein sequence ID" value="PFX13175.1"/>
    <property type="molecule type" value="Genomic_DNA"/>
</dbReference>
<dbReference type="PROSITE" id="PS51406">
    <property type="entry name" value="FIBRINOGEN_C_2"/>
    <property type="match status" value="1"/>
</dbReference>
<dbReference type="AlphaFoldDB" id="A0A2B4RA62"/>
<dbReference type="PANTHER" id="PTHR19143">
    <property type="entry name" value="FIBRINOGEN/TENASCIN/ANGIOPOEITIN"/>
    <property type="match status" value="1"/>
</dbReference>
<dbReference type="Gene3D" id="3.90.215.10">
    <property type="entry name" value="Gamma Fibrinogen, chain A, domain 1"/>
    <property type="match status" value="1"/>
</dbReference>
<proteinExistence type="predicted"/>
<dbReference type="InterPro" id="IPR002181">
    <property type="entry name" value="Fibrinogen_a/b/g_C_dom"/>
</dbReference>